<reference evidence="1" key="1">
    <citation type="submission" date="2021-01" db="EMBL/GenBank/DDBJ databases">
        <authorList>
            <person name="Corre E."/>
            <person name="Pelletier E."/>
            <person name="Niang G."/>
            <person name="Scheremetjew M."/>
            <person name="Finn R."/>
            <person name="Kale V."/>
            <person name="Holt S."/>
            <person name="Cochrane G."/>
            <person name="Meng A."/>
            <person name="Brown T."/>
            <person name="Cohen L."/>
        </authorList>
    </citation>
    <scope>NUCLEOTIDE SEQUENCE</scope>
    <source>
        <strain evidence="1">CCMP3278</strain>
    </source>
</reference>
<evidence type="ECO:0000313" key="1">
    <source>
        <dbReference type="EMBL" id="CAD8820628.1"/>
    </source>
</evidence>
<organism evidence="1">
    <name type="scientific">Timspurckia oligopyrenoides</name>
    <dbReference type="NCBI Taxonomy" id="708627"/>
    <lineage>
        <taxon>Eukaryota</taxon>
        <taxon>Rhodophyta</taxon>
        <taxon>Bangiophyceae</taxon>
        <taxon>Porphyridiales</taxon>
        <taxon>Porphyridiaceae</taxon>
        <taxon>Timspurckia</taxon>
    </lineage>
</organism>
<dbReference type="PANTHER" id="PTHR31014">
    <property type="entry name" value="MITOCHONDRIAL TRANSLATION SYSTEM COMPONENT PET127-RELATED"/>
    <property type="match status" value="1"/>
</dbReference>
<proteinExistence type="predicted"/>
<name>A0A7S0ZFZ6_9RHOD</name>
<protein>
    <submittedName>
        <fullName evidence="1">Uncharacterized protein</fullName>
    </submittedName>
</protein>
<dbReference type="GO" id="GO:0000964">
    <property type="term" value="P:mitochondrial RNA 5'-end processing"/>
    <property type="evidence" value="ECO:0007669"/>
    <property type="project" value="TreeGrafter"/>
</dbReference>
<gene>
    <name evidence="1" type="ORF">TOLI1172_LOCUS5022</name>
</gene>
<dbReference type="InterPro" id="IPR013943">
    <property type="entry name" value="Pet127"/>
</dbReference>
<dbReference type="GO" id="GO:0005740">
    <property type="term" value="C:mitochondrial envelope"/>
    <property type="evidence" value="ECO:0007669"/>
    <property type="project" value="TreeGrafter"/>
</dbReference>
<dbReference type="AlphaFoldDB" id="A0A7S0ZFZ6"/>
<sequence>MQRSVIDGARGGGRLISGCARNQRVVQSSHLYCRSDCYGCFRIVSSCSVHSEAAVSTKTRKVNNSVKHLGKASRKNKNDFSALIHEAMKGVVNPKREEIGSVKELHVQPDVAAVAKDMNGSDKETDGKRKIADRHAIRAYLYRKVHSPLNIKPEGHIGLTKTDFLENFKQYTLLSSKIQPLQTVKPSGALHVDPPELAHGLEVVLQHKGVVPLVDLKSKQLQFSDFLKKIPSVAETNWAAIPPFRSPSNDTKLHEVVSEYNQKLDPKDRVKYIASTSSMTSALGLVYLVLSNFKDPMQNGFSEELGKIQGFSRYVSQPVGLIMRPRVGTLAIDSEKSPVSQETVLMSLGHSMERMLTMEPDIFNARLLLNTAKNSQKDGAQNYAYDENSADAEPQSYNYTRMGDFFLRAQLDAMDKKTGLIFDLKTRATLKIRYNIENYKQGVSYLINQLKGENHSFEREFYDLIRTAFIKYAYQIKIGRMNGAFVAFHNTDEIFGFEYVPIEEIDTYVFGGEYWGSIAFDRAVQLYNIFMNHAMSLFPNRKPEDSVRIVICPLKASGSLHFFVQLIPANEEDPCSGENLVKILEKLSPRLRPLTSRILDTDLSRIVESIPRTQNADSLGINLTNLKGFSVNTISFVNGNRKSGAFNVEPKDKYDVAYKITPLSSKMPARVFLQVWSQMYDIAEMARPGRTRNK</sequence>
<dbReference type="EMBL" id="HBFP01007013">
    <property type="protein sequence ID" value="CAD8820628.1"/>
    <property type="molecule type" value="Transcribed_RNA"/>
</dbReference>
<dbReference type="Pfam" id="PF08634">
    <property type="entry name" value="Pet127"/>
    <property type="match status" value="1"/>
</dbReference>
<accession>A0A7S0ZFZ6</accession>
<dbReference type="PANTHER" id="PTHR31014:SF0">
    <property type="entry name" value="MITOCHONDRIAL TRANSLATION SYSTEM COMPONENT PET127-RELATED"/>
    <property type="match status" value="1"/>
</dbReference>